<dbReference type="CDD" id="cd02598">
    <property type="entry name" value="HAD_BPGM"/>
    <property type="match status" value="1"/>
</dbReference>
<dbReference type="InterPro" id="IPR010972">
    <property type="entry name" value="Beta-PGM"/>
</dbReference>
<dbReference type="OrthoDB" id="9797743at2"/>
<feature type="binding site" evidence="11">
    <location>
        <position position="147"/>
    </location>
    <ligand>
        <name>substrate</name>
    </ligand>
</feature>
<dbReference type="GO" id="GO:0005975">
    <property type="term" value="P:carbohydrate metabolic process"/>
    <property type="evidence" value="ECO:0007669"/>
    <property type="project" value="InterPro"/>
</dbReference>
<keyword evidence="3 12" id="KW-0479">Metal-binding</keyword>
<feature type="binding site" evidence="12">
    <location>
        <position position="171"/>
    </location>
    <ligand>
        <name>Mg(2+)</name>
        <dbReference type="ChEBI" id="CHEBI:18420"/>
    </ligand>
</feature>
<keyword evidence="4 12" id="KW-0460">Magnesium</keyword>
<dbReference type="PANTHER" id="PTHR46193">
    <property type="entry name" value="6-PHOSPHOGLUCONATE PHOSPHATASE"/>
    <property type="match status" value="1"/>
</dbReference>
<accession>B8D050</accession>
<comment type="catalytic activity">
    <reaction evidence="7">
        <text>beta-D-glucose 1-phosphate = beta-D-glucose 6-phosphate</text>
        <dbReference type="Rhea" id="RHEA:20113"/>
        <dbReference type="ChEBI" id="CHEBI:57684"/>
        <dbReference type="ChEBI" id="CHEBI:58247"/>
        <dbReference type="EC" id="5.4.2.6"/>
    </reaction>
</comment>
<keyword evidence="15" id="KW-1185">Reference proteome</keyword>
<evidence type="ECO:0000256" key="8">
    <source>
        <dbReference type="ARBA" id="ARBA00044968"/>
    </source>
</evidence>
<keyword evidence="6" id="KW-0119">Carbohydrate metabolism</keyword>
<dbReference type="NCBIfam" id="TIGR02009">
    <property type="entry name" value="PGMB-YQAB-SF"/>
    <property type="match status" value="1"/>
</dbReference>
<dbReference type="PRINTS" id="PR00413">
    <property type="entry name" value="HADHALOGNASE"/>
</dbReference>
<dbReference type="Proteomes" id="UP000000719">
    <property type="component" value="Chromosome"/>
</dbReference>
<name>B8D050_HALOH</name>
<feature type="binding site" evidence="11">
    <location>
        <begin position="13"/>
        <end position="15"/>
    </location>
    <ligand>
        <name>substrate</name>
    </ligand>
</feature>
<dbReference type="NCBIfam" id="TIGR01549">
    <property type="entry name" value="HAD-SF-IA-v1"/>
    <property type="match status" value="1"/>
</dbReference>
<organism evidence="14 15">
    <name type="scientific">Halothermothrix orenii (strain H 168 / OCM 544 / DSM 9562)</name>
    <dbReference type="NCBI Taxonomy" id="373903"/>
    <lineage>
        <taxon>Bacteria</taxon>
        <taxon>Bacillati</taxon>
        <taxon>Bacillota</taxon>
        <taxon>Clostridia</taxon>
        <taxon>Halanaerobiales</taxon>
        <taxon>Halothermotrichaceae</taxon>
        <taxon>Halothermothrix</taxon>
    </lineage>
</organism>
<dbReference type="GO" id="GO:0008801">
    <property type="term" value="F:beta-phosphoglucomutase activity"/>
    <property type="evidence" value="ECO:0007669"/>
    <property type="project" value="UniProtKB-EC"/>
</dbReference>
<dbReference type="InterPro" id="IPR010976">
    <property type="entry name" value="B-phosphoglucomutase_hydrolase"/>
</dbReference>
<evidence type="ECO:0000313" key="15">
    <source>
        <dbReference type="Proteomes" id="UP000000719"/>
    </source>
</evidence>
<evidence type="ECO:0000256" key="11">
    <source>
        <dbReference type="PIRSR" id="PIRSR610972-2"/>
    </source>
</evidence>
<evidence type="ECO:0000256" key="3">
    <source>
        <dbReference type="ARBA" id="ARBA00022723"/>
    </source>
</evidence>
<evidence type="ECO:0000256" key="10">
    <source>
        <dbReference type="PIRSR" id="PIRSR610972-1"/>
    </source>
</evidence>
<proteinExistence type="inferred from homology"/>
<dbReference type="AlphaFoldDB" id="B8D050"/>
<keyword evidence="2" id="KW-0597">Phosphoprotein</keyword>
<dbReference type="InterPro" id="IPR036412">
    <property type="entry name" value="HAD-like_sf"/>
</dbReference>
<sequence length="216" mass="24320">MIIHREIKGFIFDLDGVITDTAELHYRSWKKLADEEGIPFTREDNEQLRGVSRRKSLELLLNGREVPEEKKLEMMDRKNNYYKEFIKQITEEDLLPGAKELLDELKSRGYKLAVASASKNAKPVIKNLGVEHVFDQISDGYSVEKTKPAPDLFLYTAKQLGLKPEECVVIEDAEAGIEAALAAGMTAVGIGPEERVGKAHFRYDKVADINLDDILA</sequence>
<gene>
    <name evidence="14" type="ordered locus">Hore_00430</name>
</gene>
<dbReference type="EC" id="5.4.2.6" evidence="8"/>
<evidence type="ECO:0000256" key="13">
    <source>
        <dbReference type="PIRSR" id="PIRSR610972-4"/>
    </source>
</evidence>
<dbReference type="eggNOG" id="COG0637">
    <property type="taxonomic scope" value="Bacteria"/>
</dbReference>
<dbReference type="GO" id="GO:0000287">
    <property type="term" value="F:magnesium ion binding"/>
    <property type="evidence" value="ECO:0007669"/>
    <property type="project" value="InterPro"/>
</dbReference>
<feature type="binding site" evidence="11">
    <location>
        <position position="56"/>
    </location>
    <ligand>
        <name>substrate</name>
    </ligand>
</feature>
<dbReference type="Gene3D" id="1.10.150.240">
    <property type="entry name" value="Putative phosphatase, domain 2"/>
    <property type="match status" value="1"/>
</dbReference>
<dbReference type="SUPFAM" id="SSF56784">
    <property type="entry name" value="HAD-like"/>
    <property type="match status" value="1"/>
</dbReference>
<feature type="site" description="Important for catalytic activity and assists the phosphoryl transfer reaction to Asp8 by balancing charge and orienting the reacting groups" evidence="13">
    <location>
        <position position="147"/>
    </location>
</feature>
<dbReference type="SFLD" id="SFLDG01129">
    <property type="entry name" value="C1.5:_HAD__Beta-PGM__Phosphata"/>
    <property type="match status" value="1"/>
</dbReference>
<dbReference type="InterPro" id="IPR006439">
    <property type="entry name" value="HAD-SF_hydro_IA"/>
</dbReference>
<evidence type="ECO:0000256" key="6">
    <source>
        <dbReference type="ARBA" id="ARBA00023277"/>
    </source>
</evidence>
<dbReference type="InterPro" id="IPR051600">
    <property type="entry name" value="Beta-PGM-like"/>
</dbReference>
<dbReference type="STRING" id="373903.Hore_00430"/>
<dbReference type="KEGG" id="hor:Hore_00430"/>
<dbReference type="Gene3D" id="3.40.50.1000">
    <property type="entry name" value="HAD superfamily/HAD-like"/>
    <property type="match status" value="1"/>
</dbReference>
<feature type="binding site" evidence="12">
    <location>
        <position position="15"/>
    </location>
    <ligand>
        <name>Mg(2+)</name>
        <dbReference type="ChEBI" id="CHEBI:18420"/>
    </ligand>
</feature>
<comment type="similarity">
    <text evidence="1">Belongs to the HAD-like hydrolase superfamily. CbbY/CbbZ/Gph/YieH family.</text>
</comment>
<dbReference type="RefSeq" id="WP_012635003.1">
    <property type="nucleotide sequence ID" value="NC_011899.1"/>
</dbReference>
<evidence type="ECO:0000256" key="4">
    <source>
        <dbReference type="ARBA" id="ARBA00022842"/>
    </source>
</evidence>
<feature type="binding site" evidence="11">
    <location>
        <position position="78"/>
    </location>
    <ligand>
        <name>substrate</name>
    </ligand>
</feature>
<feature type="binding site" evidence="12">
    <location>
        <position position="13"/>
    </location>
    <ligand>
        <name>Mg(2+)</name>
        <dbReference type="ChEBI" id="CHEBI:18420"/>
    </ligand>
</feature>
<evidence type="ECO:0000256" key="1">
    <source>
        <dbReference type="ARBA" id="ARBA00006171"/>
    </source>
</evidence>
<feature type="site" description="Important for catalytic activity and assists the phosphoryl transfer reaction to Asp8 by balancing charge and orienting the reacting groups" evidence="13">
    <location>
        <position position="116"/>
    </location>
</feature>
<feature type="active site" description="Proton donor/acceptor" evidence="10">
    <location>
        <position position="15"/>
    </location>
</feature>
<dbReference type="PANTHER" id="PTHR46193:SF18">
    <property type="entry name" value="HEXITOL PHOSPHATASE B"/>
    <property type="match status" value="1"/>
</dbReference>
<dbReference type="NCBIfam" id="TIGR01509">
    <property type="entry name" value="HAD-SF-IA-v3"/>
    <property type="match status" value="1"/>
</dbReference>
<feature type="binding site" evidence="12">
    <location>
        <position position="172"/>
    </location>
    <ligand>
        <name>Mg(2+)</name>
        <dbReference type="ChEBI" id="CHEBI:18420"/>
    </ligand>
</feature>
<dbReference type="NCBIfam" id="TIGR01990">
    <property type="entry name" value="bPGM"/>
    <property type="match status" value="1"/>
</dbReference>
<evidence type="ECO:0000256" key="12">
    <source>
        <dbReference type="PIRSR" id="PIRSR610972-3"/>
    </source>
</evidence>
<dbReference type="SFLD" id="SFLDS00003">
    <property type="entry name" value="Haloacid_Dehalogenase"/>
    <property type="match status" value="1"/>
</dbReference>
<reference evidence="14 15" key="1">
    <citation type="journal article" date="2009" name="PLoS ONE">
        <title>Genome analysis of the anaerobic thermohalophilic bacterium Halothermothrix orenii.</title>
        <authorList>
            <person name="Mavromatis K."/>
            <person name="Ivanova N."/>
            <person name="Anderson I."/>
            <person name="Lykidis A."/>
            <person name="Hooper S.D."/>
            <person name="Sun H."/>
            <person name="Kunin V."/>
            <person name="Lapidus A."/>
            <person name="Hugenholtz P."/>
            <person name="Patel B."/>
            <person name="Kyrpides N.C."/>
        </authorList>
    </citation>
    <scope>NUCLEOTIDE SEQUENCE [LARGE SCALE GENOMIC DNA]</scope>
    <source>
        <strain evidence="15">H 168 / OCM 544 / DSM 9562</strain>
    </source>
</reference>
<comment type="cofactor">
    <cofactor evidence="12">
        <name>Mg(2+)</name>
        <dbReference type="ChEBI" id="CHEBI:18420"/>
    </cofactor>
    <text evidence="12">Binds 2 magnesium ions per subunit.</text>
</comment>
<feature type="binding site" evidence="11">
    <location>
        <begin position="116"/>
        <end position="120"/>
    </location>
    <ligand>
        <name>substrate</name>
    </ligand>
</feature>
<dbReference type="Pfam" id="PF00702">
    <property type="entry name" value="Hydrolase"/>
    <property type="match status" value="1"/>
</dbReference>
<dbReference type="InterPro" id="IPR023214">
    <property type="entry name" value="HAD_sf"/>
</dbReference>
<evidence type="ECO:0000313" key="14">
    <source>
        <dbReference type="EMBL" id="ACL68804.1"/>
    </source>
</evidence>
<dbReference type="EMBL" id="CP001098">
    <property type="protein sequence ID" value="ACL68804.1"/>
    <property type="molecule type" value="Genomic_DNA"/>
</dbReference>
<keyword evidence="5 14" id="KW-0413">Isomerase</keyword>
<feature type="binding site" evidence="11">
    <location>
        <begin position="48"/>
        <end position="53"/>
    </location>
    <ligand>
        <name>substrate</name>
    </ligand>
</feature>
<evidence type="ECO:0000256" key="2">
    <source>
        <dbReference type="ARBA" id="ARBA00022553"/>
    </source>
</evidence>
<feature type="active site" description="Nucleophile" evidence="10">
    <location>
        <position position="13"/>
    </location>
</feature>
<feature type="binding site" evidence="11">
    <location>
        <position position="29"/>
    </location>
    <ligand>
        <name>substrate</name>
    </ligand>
</feature>
<dbReference type="HOGENOM" id="CLU_045011_13_3_9"/>
<evidence type="ECO:0000256" key="5">
    <source>
        <dbReference type="ARBA" id="ARBA00023235"/>
    </source>
</evidence>
<dbReference type="SFLD" id="SFLDG01135">
    <property type="entry name" value="C1.5.6:_HAD__Beta-PGM__Phospha"/>
    <property type="match status" value="1"/>
</dbReference>
<dbReference type="InterPro" id="IPR023198">
    <property type="entry name" value="PGP-like_dom2"/>
</dbReference>
<protein>
    <recommendedName>
        <fullName evidence="9">Beta-phosphoglucomutase</fullName>
        <ecNumber evidence="8">5.4.2.6</ecNumber>
    </recommendedName>
</protein>
<evidence type="ECO:0000256" key="9">
    <source>
        <dbReference type="ARBA" id="ARBA00044991"/>
    </source>
</evidence>
<evidence type="ECO:0000256" key="7">
    <source>
        <dbReference type="ARBA" id="ARBA00044926"/>
    </source>
</evidence>